<name>A0A1D1YMS1_9ARAE</name>
<evidence type="ECO:0000256" key="1">
    <source>
        <dbReference type="ARBA" id="ARBA00011073"/>
    </source>
</evidence>
<dbReference type="SUPFAM" id="SSF52743">
    <property type="entry name" value="Subtilisin-like"/>
    <property type="match status" value="1"/>
</dbReference>
<feature type="region of interest" description="Disordered" evidence="7">
    <location>
        <begin position="214"/>
        <end position="255"/>
    </location>
</feature>
<feature type="domain" description="Peptidase S8/S53" evidence="9">
    <location>
        <begin position="156"/>
        <end position="286"/>
    </location>
</feature>
<dbReference type="Pfam" id="PF00082">
    <property type="entry name" value="Peptidase_S8"/>
    <property type="match status" value="1"/>
</dbReference>
<dbReference type="InterPro" id="IPR036852">
    <property type="entry name" value="Peptidase_S8/S53_dom_sf"/>
</dbReference>
<evidence type="ECO:0000256" key="6">
    <source>
        <dbReference type="PROSITE-ProRule" id="PRU01240"/>
    </source>
</evidence>
<keyword evidence="4" id="KW-0378">Hydrolase</keyword>
<dbReference type="InterPro" id="IPR010259">
    <property type="entry name" value="S8pro/Inhibitor_I9"/>
</dbReference>
<feature type="non-terminal residue" evidence="11">
    <location>
        <position position="286"/>
    </location>
</feature>
<feature type="domain" description="Inhibitor I9" evidence="10">
    <location>
        <begin position="45"/>
        <end position="122"/>
    </location>
</feature>
<comment type="similarity">
    <text evidence="1 6">Belongs to the peptidase S8 family.</text>
</comment>
<feature type="signal peptide" evidence="8">
    <location>
        <begin position="1"/>
        <end position="28"/>
    </location>
</feature>
<keyword evidence="3 8" id="KW-0732">Signal</keyword>
<dbReference type="GO" id="GO:0004252">
    <property type="term" value="F:serine-type endopeptidase activity"/>
    <property type="evidence" value="ECO:0007669"/>
    <property type="project" value="InterPro"/>
</dbReference>
<evidence type="ECO:0000256" key="3">
    <source>
        <dbReference type="ARBA" id="ARBA00022729"/>
    </source>
</evidence>
<reference evidence="11" key="1">
    <citation type="submission" date="2015-07" db="EMBL/GenBank/DDBJ databases">
        <title>Transcriptome Assembly of Anthurium amnicola.</title>
        <authorList>
            <person name="Suzuki J."/>
        </authorList>
    </citation>
    <scope>NUCLEOTIDE SEQUENCE</scope>
</reference>
<dbReference type="FunFam" id="3.30.70.80:FF:000003">
    <property type="entry name" value="Subtilisin-like protease SBT1.9"/>
    <property type="match status" value="1"/>
</dbReference>
<dbReference type="PRINTS" id="PR00723">
    <property type="entry name" value="SUBTILISIN"/>
</dbReference>
<comment type="caution">
    <text evidence="6">Lacks conserved residue(s) required for the propagation of feature annotation.</text>
</comment>
<evidence type="ECO:0000259" key="9">
    <source>
        <dbReference type="Pfam" id="PF00082"/>
    </source>
</evidence>
<sequence>MRTMAAAAGRPTLLLLLLFLFSFCGATAVGPERMEGGDVSSGLQTYIVHMNQERKPEVHPTTAQWYAAHLQSLSIDPTGHLLYSYSSALHGFAASLLPHHLPLLRSSPAVLHLHPDPLLHLHTTRSPEFLGLFQPLKPGLSSSSAALLQAAEAATKDVVVGVLDTGVWPESESFHDAGIPEVPRRWRGTCEPGVDFAPSLCNRKLVGARSFSQGYRAATPPAPPGGERGVGDRPKEYASARDRDGHGTHTASTAAGSPVANASLLGYASGTARGMATAARVAVYKV</sequence>
<keyword evidence="5" id="KW-0720">Serine protease</keyword>
<dbReference type="InterPro" id="IPR000209">
    <property type="entry name" value="Peptidase_S8/S53_dom"/>
</dbReference>
<accession>A0A1D1YMS1</accession>
<feature type="chain" id="PRO_5008900329" evidence="8">
    <location>
        <begin position="29"/>
        <end position="286"/>
    </location>
</feature>
<dbReference type="Gene3D" id="3.30.70.80">
    <property type="entry name" value="Peptidase S8 propeptide/proteinase inhibitor I9"/>
    <property type="match status" value="1"/>
</dbReference>
<evidence type="ECO:0000256" key="5">
    <source>
        <dbReference type="ARBA" id="ARBA00022825"/>
    </source>
</evidence>
<dbReference type="InterPro" id="IPR045051">
    <property type="entry name" value="SBT"/>
</dbReference>
<protein>
    <submittedName>
        <fullName evidence="11">Subtilisin-like protease</fullName>
    </submittedName>
</protein>
<keyword evidence="2 11" id="KW-0645">Protease</keyword>
<evidence type="ECO:0000313" key="11">
    <source>
        <dbReference type="EMBL" id="JAT55932.1"/>
    </source>
</evidence>
<dbReference type="AlphaFoldDB" id="A0A1D1YMS1"/>
<gene>
    <name evidence="11" type="primary">ARA12_13</name>
    <name evidence="11" type="ORF">g.14171</name>
</gene>
<proteinExistence type="inferred from homology"/>
<dbReference type="InterPro" id="IPR015500">
    <property type="entry name" value="Peptidase_S8_subtilisin-rel"/>
</dbReference>
<dbReference type="Pfam" id="PF05922">
    <property type="entry name" value="Inhibitor_I9"/>
    <property type="match status" value="1"/>
</dbReference>
<feature type="compositionally biased region" description="Basic and acidic residues" evidence="7">
    <location>
        <begin position="229"/>
        <end position="247"/>
    </location>
</feature>
<evidence type="ECO:0000256" key="4">
    <source>
        <dbReference type="ARBA" id="ARBA00022801"/>
    </source>
</evidence>
<dbReference type="Gene3D" id="3.40.50.200">
    <property type="entry name" value="Peptidase S8/S53 domain"/>
    <property type="match status" value="1"/>
</dbReference>
<evidence type="ECO:0000256" key="2">
    <source>
        <dbReference type="ARBA" id="ARBA00022670"/>
    </source>
</evidence>
<organism evidence="11">
    <name type="scientific">Anthurium amnicola</name>
    <dbReference type="NCBI Taxonomy" id="1678845"/>
    <lineage>
        <taxon>Eukaryota</taxon>
        <taxon>Viridiplantae</taxon>
        <taxon>Streptophyta</taxon>
        <taxon>Embryophyta</taxon>
        <taxon>Tracheophyta</taxon>
        <taxon>Spermatophyta</taxon>
        <taxon>Magnoliopsida</taxon>
        <taxon>Liliopsida</taxon>
        <taxon>Araceae</taxon>
        <taxon>Pothoideae</taxon>
        <taxon>Potheae</taxon>
        <taxon>Anthurium</taxon>
    </lineage>
</organism>
<dbReference type="PANTHER" id="PTHR10795">
    <property type="entry name" value="PROPROTEIN CONVERTASE SUBTILISIN/KEXIN"/>
    <property type="match status" value="1"/>
</dbReference>
<evidence type="ECO:0000256" key="7">
    <source>
        <dbReference type="SAM" id="MobiDB-lite"/>
    </source>
</evidence>
<dbReference type="InterPro" id="IPR037045">
    <property type="entry name" value="S8pro/Inhibitor_I9_sf"/>
</dbReference>
<evidence type="ECO:0000256" key="8">
    <source>
        <dbReference type="SAM" id="SignalP"/>
    </source>
</evidence>
<dbReference type="GO" id="GO:0006508">
    <property type="term" value="P:proteolysis"/>
    <property type="evidence" value="ECO:0007669"/>
    <property type="project" value="UniProtKB-KW"/>
</dbReference>
<dbReference type="EMBL" id="GDJX01012004">
    <property type="protein sequence ID" value="JAT55932.1"/>
    <property type="molecule type" value="Transcribed_RNA"/>
</dbReference>
<dbReference type="PROSITE" id="PS51892">
    <property type="entry name" value="SUBTILASE"/>
    <property type="match status" value="1"/>
</dbReference>
<evidence type="ECO:0000259" key="10">
    <source>
        <dbReference type="Pfam" id="PF05922"/>
    </source>
</evidence>